<dbReference type="InterPro" id="IPR001057">
    <property type="entry name" value="Glu/AcGlu_kinase"/>
</dbReference>
<dbReference type="AlphaFoldDB" id="A0A1B9AML3"/>
<organism evidence="10 11">
    <name type="scientific">Pseudobacillus wudalianchiensis</name>
    <dbReference type="NCBI Taxonomy" id="1743143"/>
    <lineage>
        <taxon>Bacteria</taxon>
        <taxon>Bacillati</taxon>
        <taxon>Bacillota</taxon>
        <taxon>Bacilli</taxon>
        <taxon>Bacillales</taxon>
        <taxon>Bacillaceae</taxon>
        <taxon>Pseudobacillus</taxon>
    </lineage>
</organism>
<evidence type="ECO:0000256" key="1">
    <source>
        <dbReference type="ARBA" id="ARBA00022490"/>
    </source>
</evidence>
<dbReference type="PANTHER" id="PTHR43654:SF1">
    <property type="entry name" value="ISOPENTENYL PHOSPHATE KINASE"/>
    <property type="match status" value="1"/>
</dbReference>
<keyword evidence="2 8" id="KW-0028">Amino-acid biosynthesis</keyword>
<comment type="catalytic activity">
    <reaction evidence="8">
        <text>L-glutamate + ATP = L-glutamyl 5-phosphate + ADP</text>
        <dbReference type="Rhea" id="RHEA:14877"/>
        <dbReference type="ChEBI" id="CHEBI:29985"/>
        <dbReference type="ChEBI" id="CHEBI:30616"/>
        <dbReference type="ChEBI" id="CHEBI:58274"/>
        <dbReference type="ChEBI" id="CHEBI:456216"/>
        <dbReference type="EC" id="2.7.2.11"/>
    </reaction>
</comment>
<dbReference type="FunFam" id="3.40.1160.10:FF:000018">
    <property type="entry name" value="Glutamate 5-kinase"/>
    <property type="match status" value="1"/>
</dbReference>
<evidence type="ECO:0000256" key="5">
    <source>
        <dbReference type="ARBA" id="ARBA00022741"/>
    </source>
</evidence>
<comment type="similarity">
    <text evidence="8">Belongs to the glutamate 5-kinase family.</text>
</comment>
<dbReference type="GO" id="GO:0005829">
    <property type="term" value="C:cytosol"/>
    <property type="evidence" value="ECO:0007669"/>
    <property type="project" value="TreeGrafter"/>
</dbReference>
<evidence type="ECO:0000256" key="3">
    <source>
        <dbReference type="ARBA" id="ARBA00022650"/>
    </source>
</evidence>
<feature type="binding site" evidence="8">
    <location>
        <position position="149"/>
    </location>
    <ligand>
        <name>substrate</name>
    </ligand>
</feature>
<evidence type="ECO:0000256" key="7">
    <source>
        <dbReference type="ARBA" id="ARBA00022840"/>
    </source>
</evidence>
<dbReference type="InterPro" id="IPR019797">
    <property type="entry name" value="Glutamate_5-kinase_CS"/>
</dbReference>
<dbReference type="GO" id="GO:0055129">
    <property type="term" value="P:L-proline biosynthetic process"/>
    <property type="evidence" value="ECO:0007669"/>
    <property type="project" value="UniProtKB-UniRule"/>
</dbReference>
<dbReference type="Pfam" id="PF01472">
    <property type="entry name" value="PUA"/>
    <property type="match status" value="1"/>
</dbReference>
<dbReference type="InterPro" id="IPR015947">
    <property type="entry name" value="PUA-like_sf"/>
</dbReference>
<dbReference type="NCBIfam" id="TIGR01027">
    <property type="entry name" value="proB"/>
    <property type="match status" value="1"/>
</dbReference>
<evidence type="ECO:0000256" key="8">
    <source>
        <dbReference type="HAMAP-Rule" id="MF_00456"/>
    </source>
</evidence>
<keyword evidence="4 8" id="KW-0808">Transferase</keyword>
<dbReference type="InterPro" id="IPR005715">
    <property type="entry name" value="Glu_5kinase/COase_Synthase"/>
</dbReference>
<dbReference type="InterPro" id="IPR011529">
    <property type="entry name" value="Glu_5kinase"/>
</dbReference>
<comment type="pathway">
    <text evidence="8">Amino-acid biosynthesis; L-proline biosynthesis; L-glutamate 5-semialdehyde from L-glutamate: step 1/2.</text>
</comment>
<dbReference type="GO" id="GO:0004349">
    <property type="term" value="F:glutamate 5-kinase activity"/>
    <property type="evidence" value="ECO:0007669"/>
    <property type="project" value="UniProtKB-UniRule"/>
</dbReference>
<comment type="function">
    <text evidence="8">Catalyzes the transfer of a phosphate group to glutamate to form L-glutamate 5-phosphate.</text>
</comment>
<dbReference type="PIRSF" id="PIRSF000729">
    <property type="entry name" value="GK"/>
    <property type="match status" value="1"/>
</dbReference>
<dbReference type="CDD" id="cd04242">
    <property type="entry name" value="AAK_G5K_ProB"/>
    <property type="match status" value="1"/>
</dbReference>
<feature type="binding site" evidence="8">
    <location>
        <position position="10"/>
    </location>
    <ligand>
        <name>ATP</name>
        <dbReference type="ChEBI" id="CHEBI:30616"/>
    </ligand>
</feature>
<dbReference type="GO" id="GO:0005524">
    <property type="term" value="F:ATP binding"/>
    <property type="evidence" value="ECO:0007669"/>
    <property type="project" value="UniProtKB-KW"/>
</dbReference>
<proteinExistence type="inferred from homology"/>
<dbReference type="Gene3D" id="3.40.1160.10">
    <property type="entry name" value="Acetylglutamate kinase-like"/>
    <property type="match status" value="1"/>
</dbReference>
<feature type="binding site" evidence="8">
    <location>
        <position position="137"/>
    </location>
    <ligand>
        <name>substrate</name>
    </ligand>
</feature>
<dbReference type="Proteomes" id="UP000092578">
    <property type="component" value="Unassembled WGS sequence"/>
</dbReference>
<dbReference type="SUPFAM" id="SSF88697">
    <property type="entry name" value="PUA domain-like"/>
    <property type="match status" value="1"/>
</dbReference>
<evidence type="ECO:0000313" key="10">
    <source>
        <dbReference type="EMBL" id="OCA85051.1"/>
    </source>
</evidence>
<dbReference type="SUPFAM" id="SSF53633">
    <property type="entry name" value="Carbamate kinase-like"/>
    <property type="match status" value="1"/>
</dbReference>
<dbReference type="InterPro" id="IPR036974">
    <property type="entry name" value="PUA_sf"/>
</dbReference>
<keyword evidence="3 8" id="KW-0641">Proline biosynthesis</keyword>
<dbReference type="PROSITE" id="PS00902">
    <property type="entry name" value="GLUTAMATE_5_KINASE"/>
    <property type="match status" value="1"/>
</dbReference>
<comment type="caution">
    <text evidence="10">The sequence shown here is derived from an EMBL/GenBank/DDBJ whole genome shotgun (WGS) entry which is preliminary data.</text>
</comment>
<keyword evidence="6 8" id="KW-0418">Kinase</keyword>
<gene>
    <name evidence="8" type="primary">proB</name>
    <name evidence="10" type="ORF">A8F95_10185</name>
</gene>
<dbReference type="HAMAP" id="MF_00456">
    <property type="entry name" value="ProB"/>
    <property type="match status" value="1"/>
</dbReference>
<feature type="binding site" evidence="8">
    <location>
        <begin position="169"/>
        <end position="170"/>
    </location>
    <ligand>
        <name>ATP</name>
        <dbReference type="ChEBI" id="CHEBI:30616"/>
    </ligand>
</feature>
<dbReference type="GO" id="GO:0003723">
    <property type="term" value="F:RNA binding"/>
    <property type="evidence" value="ECO:0007669"/>
    <property type="project" value="InterPro"/>
</dbReference>
<keyword evidence="5 8" id="KW-0547">Nucleotide-binding</keyword>
<feature type="binding site" evidence="8">
    <location>
        <position position="50"/>
    </location>
    <ligand>
        <name>substrate</name>
    </ligand>
</feature>
<evidence type="ECO:0000313" key="11">
    <source>
        <dbReference type="Proteomes" id="UP000092578"/>
    </source>
</evidence>
<dbReference type="PANTHER" id="PTHR43654">
    <property type="entry name" value="GLUTAMATE 5-KINASE"/>
    <property type="match status" value="1"/>
</dbReference>
<dbReference type="SMART" id="SM00359">
    <property type="entry name" value="PUA"/>
    <property type="match status" value="1"/>
</dbReference>
<sequence length="372" mass="39906">MVKKSRVVVKIGSSSLTDEQGNIVEEKVQDHVSAIASLRENGHEVIVVSSGAIAAGFRSLGYAARPKTVAAKQAAAAVGQSLLIQKYISLLAPFNLVAAQMLLTKEDFYSRGRFHNFYTSMSELLRAGAIPIINENDSISIEELTYGDNDMLSALVSGFTQANALIILTDIDGLYDSNPIKNPTAKRFHFIPEVTDELLSYAGDSGTSIGTGGMRSKLLAAKKALSLGVPVFVGNGAGQEKLMDILAGKGSGTYIGAPFKSHMQMKKQWLAHHAKPNGVIIVDEGAEQAILSRGKSLLPVGVLAVEGLFHAMDVVTVLNEKREVLGKGQVFYSSADLEKVKGQAGAQAKMHSINERAEVIHRDNWVTTKVMI</sequence>
<keyword evidence="1 8" id="KW-0963">Cytoplasm</keyword>
<evidence type="ECO:0000256" key="2">
    <source>
        <dbReference type="ARBA" id="ARBA00022605"/>
    </source>
</evidence>
<reference evidence="11" key="1">
    <citation type="submission" date="2016-05" db="EMBL/GenBank/DDBJ databases">
        <authorList>
            <person name="Liu B."/>
            <person name="Wang J."/>
            <person name="Zhu Y."/>
            <person name="Liu G."/>
            <person name="Chen Q."/>
            <person name="Chen Z."/>
            <person name="Lan J."/>
            <person name="Che J."/>
            <person name="Ge C."/>
            <person name="Shi H."/>
            <person name="Pan Z."/>
            <person name="Liu X."/>
        </authorList>
    </citation>
    <scope>NUCLEOTIDE SEQUENCE [LARGE SCALE GENOMIC DNA]</scope>
    <source>
        <strain evidence="11">FJAT-27215</strain>
    </source>
</reference>
<keyword evidence="11" id="KW-1185">Reference proteome</keyword>
<evidence type="ECO:0000256" key="4">
    <source>
        <dbReference type="ARBA" id="ARBA00022679"/>
    </source>
</evidence>
<dbReference type="PROSITE" id="PS50890">
    <property type="entry name" value="PUA"/>
    <property type="match status" value="1"/>
</dbReference>
<feature type="domain" description="PUA" evidence="9">
    <location>
        <begin position="278"/>
        <end position="360"/>
    </location>
</feature>
<dbReference type="Gene3D" id="2.30.130.10">
    <property type="entry name" value="PUA domain"/>
    <property type="match status" value="1"/>
</dbReference>
<dbReference type="InterPro" id="IPR002478">
    <property type="entry name" value="PUA"/>
</dbReference>
<dbReference type="EC" id="2.7.2.11" evidence="8"/>
<dbReference type="InterPro" id="IPR041739">
    <property type="entry name" value="G5K_ProB"/>
</dbReference>
<name>A0A1B9AML3_9BACI</name>
<dbReference type="InterPro" id="IPR001048">
    <property type="entry name" value="Asp/Glu/Uridylate_kinase"/>
</dbReference>
<evidence type="ECO:0000259" key="9">
    <source>
        <dbReference type="SMART" id="SM00359"/>
    </source>
</evidence>
<accession>A0A1B9AML3</accession>
<comment type="subcellular location">
    <subcellularLocation>
        <location evidence="8">Cytoplasm</location>
    </subcellularLocation>
</comment>
<dbReference type="Pfam" id="PF00696">
    <property type="entry name" value="AA_kinase"/>
    <property type="match status" value="1"/>
</dbReference>
<feature type="binding site" evidence="8">
    <location>
        <begin position="211"/>
        <end position="217"/>
    </location>
    <ligand>
        <name>ATP</name>
        <dbReference type="ChEBI" id="CHEBI:30616"/>
    </ligand>
</feature>
<protein>
    <recommendedName>
        <fullName evidence="8">Glutamate 5-kinase</fullName>
        <ecNumber evidence="8">2.7.2.11</ecNumber>
    </recommendedName>
    <alternativeName>
        <fullName evidence="8">Gamma-glutamyl kinase</fullName>
        <shortName evidence="8">GK</shortName>
    </alternativeName>
</protein>
<dbReference type="UniPathway" id="UPA00098">
    <property type="reaction ID" value="UER00359"/>
</dbReference>
<keyword evidence="7 8" id="KW-0067">ATP-binding</keyword>
<dbReference type="PRINTS" id="PR00474">
    <property type="entry name" value="GLU5KINASE"/>
</dbReference>
<dbReference type="CDD" id="cd21157">
    <property type="entry name" value="PUA_G5K"/>
    <property type="match status" value="1"/>
</dbReference>
<evidence type="ECO:0000256" key="6">
    <source>
        <dbReference type="ARBA" id="ARBA00022777"/>
    </source>
</evidence>
<dbReference type="InterPro" id="IPR036393">
    <property type="entry name" value="AceGlu_kinase-like_sf"/>
</dbReference>
<dbReference type="EMBL" id="MAYT01000027">
    <property type="protein sequence ID" value="OCA85051.1"/>
    <property type="molecule type" value="Genomic_DNA"/>
</dbReference>